<feature type="compositionally biased region" description="Low complexity" evidence="9">
    <location>
        <begin position="369"/>
        <end position="387"/>
    </location>
</feature>
<dbReference type="InterPro" id="IPR019786">
    <property type="entry name" value="Zinc_finger_PHD-type_CS"/>
</dbReference>
<proteinExistence type="predicted"/>
<dbReference type="InterPro" id="IPR009072">
    <property type="entry name" value="Histone-fold"/>
</dbReference>
<sequence length="927" mass="102520">MSITVMNIFKTVTFKREPYSTVPPAISEEMVIETAAEGRQLLAIEELPGDEQQHYQQPQQQQQICSSHAEIRLNALRCTIAQQCIDSGWHGITESSLAALVDVLDRYLKTMAKRIASYTELAGREEPLVQDFRLALRDVEPSASLKDIHSFCTNIRNSPLDTKLFYPLPAESEIYTAPNFDSVAAMTQTCTPVVAAADSGQSDREREEAAGKNSRPDWMDQDLIFPPIDQWLPVTQSASATEKQLSTLDDSQRGTVTLADIIIGADDEDMSEYQSAVTVQVVQPGVSAAPTKAECAWPRKLKSISVVNGQLITTKEAPQPQARLPVELKPSPSREPKIAPMVLNFPEKRKKDAKKDRTGESSSKKLRLPAVANAPAEEPTTAPFTPESLKFKFAKPGKKTHKTPVPGIIVPHQVKPESLEYASKTPPEPRDVFIPPPLPQAPTFQPEPIKLKPTAGFSEAWKQGKKERSEKSSSSSSRHGSAGKEKSDRDREKEREIRRALERDKERELEEELKRAALPKPSKPHAADFEPAVKKHKKHHHPVEYPQRLPVPNFYPKLMPPLPVVVSHLDAGDGSRKHHSHHDEESSRKSEKKRKRESEKQQQRLEEVPRPVEMKKEVKKEAVTQRSWVLPDTVTAPYQPPSVQSSSKSKKKDKTHFPGTLMELATQKDAFLPTPPVNYPPIPKLTLKLGGKDIKTIKSSAKSTPEFLPSPRTSAPSILSPRESHRPVQAAFSYDATPAAPLDLSMSSRSAVAAPAASQPVKSSSSKLSSKSSSKGSSSHGGNKGKTVADSAPPSPAVIITKVAPPPKTVVVPPPKTVVPPPKAVVAPPPKAVVVPAASVPEEEDMQEILPEELAEPPQKWYCPLCKQEANEETICCDTCEEWYHFVCVNIVTAPGEDEKWFCPTCMEKQLLEEERKRRKNKKGKKH</sequence>
<dbReference type="SUPFAM" id="SSF57903">
    <property type="entry name" value="FYVE/PHD zinc finger"/>
    <property type="match status" value="1"/>
</dbReference>
<dbReference type="InterPro" id="IPR013083">
    <property type="entry name" value="Znf_RING/FYVE/PHD"/>
</dbReference>
<dbReference type="SMART" id="SM00576">
    <property type="entry name" value="BTP"/>
    <property type="match status" value="1"/>
</dbReference>
<dbReference type="AlphaFoldDB" id="A0A1W0X958"/>
<dbReference type="CDD" id="cd15522">
    <property type="entry name" value="PHD_TAF3"/>
    <property type="match status" value="1"/>
</dbReference>
<keyword evidence="12" id="KW-1185">Reference proteome</keyword>
<feature type="compositionally biased region" description="Basic and acidic residues" evidence="9">
    <location>
        <begin position="482"/>
        <end position="515"/>
    </location>
</feature>
<keyword evidence="2" id="KW-0479">Metal-binding</keyword>
<feature type="domain" description="PHD-type" evidence="10">
    <location>
        <begin position="860"/>
        <end position="909"/>
    </location>
</feature>
<dbReference type="Pfam" id="PF00628">
    <property type="entry name" value="PHD"/>
    <property type="match status" value="1"/>
</dbReference>
<feature type="region of interest" description="Disordered" evidence="9">
    <location>
        <begin position="195"/>
        <end position="219"/>
    </location>
</feature>
<comment type="subcellular location">
    <subcellularLocation>
        <location evidence="1">Nucleus</location>
    </subcellularLocation>
</comment>
<evidence type="ECO:0000256" key="8">
    <source>
        <dbReference type="PROSITE-ProRule" id="PRU00146"/>
    </source>
</evidence>
<keyword evidence="4" id="KW-0862">Zinc</keyword>
<protein>
    <recommendedName>
        <fullName evidence="10">PHD-type domain-containing protein</fullName>
    </recommendedName>
</protein>
<evidence type="ECO:0000256" key="1">
    <source>
        <dbReference type="ARBA" id="ARBA00004123"/>
    </source>
</evidence>
<evidence type="ECO:0000256" key="9">
    <source>
        <dbReference type="SAM" id="MobiDB-lite"/>
    </source>
</evidence>
<dbReference type="OrthoDB" id="436852at2759"/>
<feature type="region of interest" description="Disordered" evidence="9">
    <location>
        <begin position="416"/>
        <end position="548"/>
    </location>
</feature>
<dbReference type="GO" id="GO:0045944">
    <property type="term" value="P:positive regulation of transcription by RNA polymerase II"/>
    <property type="evidence" value="ECO:0007669"/>
    <property type="project" value="TreeGrafter"/>
</dbReference>
<accession>A0A1W0X958</accession>
<dbReference type="GO" id="GO:0002039">
    <property type="term" value="F:p53 binding"/>
    <property type="evidence" value="ECO:0007669"/>
    <property type="project" value="TreeGrafter"/>
</dbReference>
<reference evidence="12" key="1">
    <citation type="submission" date="2017-01" db="EMBL/GenBank/DDBJ databases">
        <title>Comparative genomics of anhydrobiosis in the tardigrade Hypsibius dujardini.</title>
        <authorList>
            <person name="Yoshida Y."/>
            <person name="Koutsovoulos G."/>
            <person name="Laetsch D."/>
            <person name="Stevens L."/>
            <person name="Kumar S."/>
            <person name="Horikawa D."/>
            <person name="Ishino K."/>
            <person name="Komine S."/>
            <person name="Tomita M."/>
            <person name="Blaxter M."/>
            <person name="Arakawa K."/>
        </authorList>
    </citation>
    <scope>NUCLEOTIDE SEQUENCE [LARGE SCALE GENOMIC DNA]</scope>
    <source>
        <strain evidence="12">Z151</strain>
    </source>
</reference>
<feature type="compositionally biased region" description="Basic and acidic residues" evidence="9">
    <location>
        <begin position="570"/>
        <end position="589"/>
    </location>
</feature>
<dbReference type="SMART" id="SM00249">
    <property type="entry name" value="PHD"/>
    <property type="match status" value="1"/>
</dbReference>
<evidence type="ECO:0000256" key="4">
    <source>
        <dbReference type="ARBA" id="ARBA00022833"/>
    </source>
</evidence>
<dbReference type="GO" id="GO:0046982">
    <property type="term" value="F:protein heterodimerization activity"/>
    <property type="evidence" value="ECO:0007669"/>
    <property type="project" value="InterPro"/>
</dbReference>
<keyword evidence="7" id="KW-0539">Nucleus</keyword>
<keyword evidence="6" id="KW-0804">Transcription</keyword>
<dbReference type="PANTHER" id="PTHR46452">
    <property type="entry name" value="TRANSCRIPTION INITIATION FACTOR TFIID SUBUNIT 3"/>
    <property type="match status" value="1"/>
</dbReference>
<evidence type="ECO:0000313" key="11">
    <source>
        <dbReference type="EMBL" id="OQV23924.1"/>
    </source>
</evidence>
<feature type="region of interest" description="Disordered" evidence="9">
    <location>
        <begin position="565"/>
        <end position="656"/>
    </location>
</feature>
<dbReference type="Pfam" id="PF07524">
    <property type="entry name" value="Bromo_TP"/>
    <property type="match status" value="1"/>
</dbReference>
<dbReference type="Gene3D" id="3.30.40.10">
    <property type="entry name" value="Zinc/RING finger domain, C3HC4 (zinc finger)"/>
    <property type="match status" value="1"/>
</dbReference>
<keyword evidence="5" id="KW-0805">Transcription regulation</keyword>
<feature type="region of interest" description="Disordered" evidence="9">
    <location>
        <begin position="697"/>
        <end position="732"/>
    </location>
</feature>
<dbReference type="InterPro" id="IPR006565">
    <property type="entry name" value="BTP"/>
</dbReference>
<evidence type="ECO:0000256" key="5">
    <source>
        <dbReference type="ARBA" id="ARBA00023015"/>
    </source>
</evidence>
<dbReference type="Gene3D" id="1.10.20.10">
    <property type="entry name" value="Histone, subunit A"/>
    <property type="match status" value="1"/>
</dbReference>
<feature type="region of interest" description="Disordered" evidence="9">
    <location>
        <begin position="747"/>
        <end position="800"/>
    </location>
</feature>
<feature type="region of interest" description="Disordered" evidence="9">
    <location>
        <begin position="345"/>
        <end position="387"/>
    </location>
</feature>
<keyword evidence="3 8" id="KW-0863">Zinc-finger</keyword>
<dbReference type="PROSITE" id="PS01359">
    <property type="entry name" value="ZF_PHD_1"/>
    <property type="match status" value="1"/>
</dbReference>
<evidence type="ECO:0000313" key="12">
    <source>
        <dbReference type="Proteomes" id="UP000192578"/>
    </source>
</evidence>
<evidence type="ECO:0000256" key="2">
    <source>
        <dbReference type="ARBA" id="ARBA00022723"/>
    </source>
</evidence>
<evidence type="ECO:0000259" key="10">
    <source>
        <dbReference type="PROSITE" id="PS50016"/>
    </source>
</evidence>
<feature type="compositionally biased region" description="Low complexity" evidence="9">
    <location>
        <begin position="747"/>
        <end position="778"/>
    </location>
</feature>
<dbReference type="Proteomes" id="UP000192578">
    <property type="component" value="Unassembled WGS sequence"/>
</dbReference>
<dbReference type="PANTHER" id="PTHR46452:SF1">
    <property type="entry name" value="TRANSCRIPTION INITIATION FACTOR TFIID SUBUNIT 3"/>
    <property type="match status" value="1"/>
</dbReference>
<feature type="compositionally biased region" description="Basic and acidic residues" evidence="9">
    <location>
        <begin position="596"/>
        <end position="623"/>
    </location>
</feature>
<dbReference type="InterPro" id="IPR001965">
    <property type="entry name" value="Znf_PHD"/>
</dbReference>
<feature type="compositionally biased region" description="Basic and acidic residues" evidence="9">
    <location>
        <begin position="201"/>
        <end position="218"/>
    </location>
</feature>
<gene>
    <name evidence="11" type="ORF">BV898_02272</name>
</gene>
<feature type="compositionally biased region" description="Basic and acidic residues" evidence="9">
    <location>
        <begin position="346"/>
        <end position="363"/>
    </location>
</feature>
<name>A0A1W0X958_HYPEX</name>
<dbReference type="InterPro" id="IPR011011">
    <property type="entry name" value="Znf_FYVE_PHD"/>
</dbReference>
<dbReference type="PROSITE" id="PS50016">
    <property type="entry name" value="ZF_PHD_2"/>
    <property type="match status" value="1"/>
</dbReference>
<dbReference type="GO" id="GO:0005669">
    <property type="term" value="C:transcription factor TFIID complex"/>
    <property type="evidence" value="ECO:0007669"/>
    <property type="project" value="TreeGrafter"/>
</dbReference>
<feature type="compositionally biased region" description="Basic and acidic residues" evidence="9">
    <location>
        <begin position="462"/>
        <end position="471"/>
    </location>
</feature>
<dbReference type="EMBL" id="MTYJ01000009">
    <property type="protein sequence ID" value="OQV23924.1"/>
    <property type="molecule type" value="Genomic_DNA"/>
</dbReference>
<organism evidence="11 12">
    <name type="scientific">Hypsibius exemplaris</name>
    <name type="common">Freshwater tardigrade</name>
    <dbReference type="NCBI Taxonomy" id="2072580"/>
    <lineage>
        <taxon>Eukaryota</taxon>
        <taxon>Metazoa</taxon>
        <taxon>Ecdysozoa</taxon>
        <taxon>Tardigrada</taxon>
        <taxon>Eutardigrada</taxon>
        <taxon>Parachela</taxon>
        <taxon>Hypsibioidea</taxon>
        <taxon>Hypsibiidae</taxon>
        <taxon>Hypsibius</taxon>
    </lineage>
</organism>
<evidence type="ECO:0000256" key="7">
    <source>
        <dbReference type="ARBA" id="ARBA00023242"/>
    </source>
</evidence>
<dbReference type="InterPro" id="IPR019787">
    <property type="entry name" value="Znf_PHD-finger"/>
</dbReference>
<comment type="caution">
    <text evidence="11">The sequence shown here is derived from an EMBL/GenBank/DDBJ whole genome shotgun (WGS) entry which is preliminary data.</text>
</comment>
<dbReference type="GO" id="GO:0008270">
    <property type="term" value="F:zinc ion binding"/>
    <property type="evidence" value="ECO:0007669"/>
    <property type="project" value="UniProtKB-KW"/>
</dbReference>
<evidence type="ECO:0000256" key="6">
    <source>
        <dbReference type="ARBA" id="ARBA00023163"/>
    </source>
</evidence>
<evidence type="ECO:0000256" key="3">
    <source>
        <dbReference type="ARBA" id="ARBA00022771"/>
    </source>
</evidence>